<protein>
    <submittedName>
        <fullName evidence="1">Uncharacterized protein</fullName>
    </submittedName>
</protein>
<name>A0A8S5RDW2_9VIRU</name>
<sequence length="32" mass="3938">MEVFIVQNEHEYLNGQKNFYQNNFKIMFIANI</sequence>
<evidence type="ECO:0000313" key="1">
    <source>
        <dbReference type="EMBL" id="DAE29551.1"/>
    </source>
</evidence>
<dbReference type="EMBL" id="BK059095">
    <property type="protein sequence ID" value="DAE29551.1"/>
    <property type="molecule type" value="Genomic_DNA"/>
</dbReference>
<proteinExistence type="predicted"/>
<reference evidence="1" key="1">
    <citation type="journal article" date="2021" name="Proc. Natl. Acad. Sci. U.S.A.">
        <title>A Catalog of Tens of Thousands of Viruses from Human Metagenomes Reveals Hidden Associations with Chronic Diseases.</title>
        <authorList>
            <person name="Tisza M.J."/>
            <person name="Buck C.B."/>
        </authorList>
    </citation>
    <scope>NUCLEOTIDE SEQUENCE</scope>
    <source>
        <strain evidence="1">CtkyY8</strain>
    </source>
</reference>
<organism evidence="1">
    <name type="scientific">virus sp. ctkyY8</name>
    <dbReference type="NCBI Taxonomy" id="2827995"/>
    <lineage>
        <taxon>Viruses</taxon>
    </lineage>
</organism>
<accession>A0A8S5RDW2</accession>